<sequence length="181" mass="21229">MSKQTFYHVDTAIFKALWSWAKRRHPMKPRQWVADKYFATRNGRAWTFRGTSVDSKGKPYEVTLVRAGDTPIKRHVKIKGAANPYDPEWEVYFENRLGVKMAHQLRGRRQLLHLWQQQNGLCPMCHQKITRLTGWHNHHIVWRSHGGSDTADNRVLLHPNCHRQVHHQSLDVASPRSQQSV</sequence>
<dbReference type="AlphaFoldDB" id="W4LNL8"/>
<evidence type="ECO:0000259" key="1">
    <source>
        <dbReference type="SMART" id="SM00507"/>
    </source>
</evidence>
<gene>
    <name evidence="2" type="ORF">ETSY2_41230</name>
</gene>
<dbReference type="GO" id="GO:0003676">
    <property type="term" value="F:nucleic acid binding"/>
    <property type="evidence" value="ECO:0007669"/>
    <property type="project" value="InterPro"/>
</dbReference>
<organism evidence="2 3">
    <name type="scientific">Candidatus Entotheonella gemina</name>
    <dbReference type="NCBI Taxonomy" id="1429439"/>
    <lineage>
        <taxon>Bacteria</taxon>
        <taxon>Pseudomonadati</taxon>
        <taxon>Nitrospinota/Tectimicrobiota group</taxon>
        <taxon>Candidatus Tectimicrobiota</taxon>
        <taxon>Candidatus Entotheonellia</taxon>
        <taxon>Candidatus Entotheonellales</taxon>
        <taxon>Candidatus Entotheonellaceae</taxon>
        <taxon>Candidatus Entotheonella</taxon>
    </lineage>
</organism>
<keyword evidence="3" id="KW-1185">Reference proteome</keyword>
<dbReference type="InterPro" id="IPR003615">
    <property type="entry name" value="HNH_nuc"/>
</dbReference>
<dbReference type="Gene3D" id="1.10.30.50">
    <property type="match status" value="1"/>
</dbReference>
<dbReference type="InterPro" id="IPR013597">
    <property type="entry name" value="Mat_intron_G2"/>
</dbReference>
<dbReference type="SMART" id="SM00507">
    <property type="entry name" value="HNHc"/>
    <property type="match status" value="1"/>
</dbReference>
<dbReference type="GO" id="GO:0004519">
    <property type="term" value="F:endonuclease activity"/>
    <property type="evidence" value="ECO:0007669"/>
    <property type="project" value="InterPro"/>
</dbReference>
<dbReference type="HOGENOM" id="CLU_013584_15_0_7"/>
<feature type="domain" description="HNH nuclease" evidence="1">
    <location>
        <begin position="109"/>
        <end position="163"/>
    </location>
</feature>
<dbReference type="EMBL" id="AZHX01001856">
    <property type="protein sequence ID" value="ETW99290.1"/>
    <property type="molecule type" value="Genomic_DNA"/>
</dbReference>
<name>W4LNL8_9BACT</name>
<protein>
    <recommendedName>
        <fullName evidence="1">HNH nuclease domain-containing protein</fullName>
    </recommendedName>
</protein>
<dbReference type="InterPro" id="IPR002711">
    <property type="entry name" value="HNH"/>
</dbReference>
<reference evidence="2 3" key="1">
    <citation type="journal article" date="2014" name="Nature">
        <title>An environmental bacterial taxon with a large and distinct metabolic repertoire.</title>
        <authorList>
            <person name="Wilson M.C."/>
            <person name="Mori T."/>
            <person name="Ruckert C."/>
            <person name="Uria A.R."/>
            <person name="Helf M.J."/>
            <person name="Takada K."/>
            <person name="Gernert C."/>
            <person name="Steffens U.A."/>
            <person name="Heycke N."/>
            <person name="Schmitt S."/>
            <person name="Rinke C."/>
            <person name="Helfrich E.J."/>
            <person name="Brachmann A.O."/>
            <person name="Gurgui C."/>
            <person name="Wakimoto T."/>
            <person name="Kracht M."/>
            <person name="Crusemann M."/>
            <person name="Hentschel U."/>
            <person name="Abe I."/>
            <person name="Matsunaga S."/>
            <person name="Kalinowski J."/>
            <person name="Takeyama H."/>
            <person name="Piel J."/>
        </authorList>
    </citation>
    <scope>NUCLEOTIDE SEQUENCE [LARGE SCALE GENOMIC DNA]</scope>
    <source>
        <strain evidence="3">TSY2</strain>
    </source>
</reference>
<dbReference type="Proteomes" id="UP000019140">
    <property type="component" value="Unassembled WGS sequence"/>
</dbReference>
<comment type="caution">
    <text evidence="2">The sequence shown here is derived from an EMBL/GenBank/DDBJ whole genome shotgun (WGS) entry which is preliminary data.</text>
</comment>
<dbReference type="CDD" id="cd00085">
    <property type="entry name" value="HNHc"/>
    <property type="match status" value="1"/>
</dbReference>
<dbReference type="GO" id="GO:0008270">
    <property type="term" value="F:zinc ion binding"/>
    <property type="evidence" value="ECO:0007669"/>
    <property type="project" value="InterPro"/>
</dbReference>
<evidence type="ECO:0000313" key="2">
    <source>
        <dbReference type="EMBL" id="ETW99290.1"/>
    </source>
</evidence>
<dbReference type="PATRIC" id="fig|1429439.4.peg.6933"/>
<dbReference type="Pfam" id="PF08388">
    <property type="entry name" value="GIIM"/>
    <property type="match status" value="1"/>
</dbReference>
<evidence type="ECO:0000313" key="3">
    <source>
        <dbReference type="Proteomes" id="UP000019140"/>
    </source>
</evidence>
<accession>W4LNL8</accession>
<dbReference type="Pfam" id="PF01844">
    <property type="entry name" value="HNH"/>
    <property type="match status" value="1"/>
</dbReference>
<proteinExistence type="predicted"/>